<dbReference type="Proteomes" id="UP000238442">
    <property type="component" value="Chromosome"/>
</dbReference>
<evidence type="ECO:0000256" key="7">
    <source>
        <dbReference type="ARBA" id="ARBA00022989"/>
    </source>
</evidence>
<feature type="transmembrane region" description="Helical" evidence="9">
    <location>
        <begin position="182"/>
        <end position="203"/>
    </location>
</feature>
<dbReference type="GO" id="GO:0015188">
    <property type="term" value="F:L-isoleucine transmembrane transporter activity"/>
    <property type="evidence" value="ECO:0007669"/>
    <property type="project" value="TreeGrafter"/>
</dbReference>
<feature type="transmembrane region" description="Helical" evidence="9">
    <location>
        <begin position="110"/>
        <end position="131"/>
    </location>
</feature>
<comment type="subcellular location">
    <subcellularLocation>
        <location evidence="1">Cell membrane</location>
        <topology evidence="1">Multi-pass membrane protein</topology>
    </subcellularLocation>
</comment>
<dbReference type="PANTHER" id="PTHR30588:SF0">
    <property type="entry name" value="BRANCHED-CHAIN AMINO ACID PERMEASE BRNQ"/>
    <property type="match status" value="1"/>
</dbReference>
<dbReference type="OrthoDB" id="9783920at2"/>
<keyword evidence="11" id="KW-1185">Reference proteome</keyword>
<dbReference type="NCBIfam" id="TIGR00796">
    <property type="entry name" value="livcs"/>
    <property type="match status" value="1"/>
</dbReference>
<evidence type="ECO:0000256" key="5">
    <source>
        <dbReference type="ARBA" id="ARBA00022692"/>
    </source>
</evidence>
<keyword evidence="3" id="KW-0813">Transport</keyword>
<dbReference type="KEGG" id="aue:C5O00_06195"/>
<dbReference type="PANTHER" id="PTHR30588">
    <property type="entry name" value="BRANCHED-CHAIN AMINO ACID TRANSPORT SYSTEM 2 CARRIER PROTEIN"/>
    <property type="match status" value="1"/>
</dbReference>
<proteinExistence type="inferred from homology"/>
<protein>
    <submittedName>
        <fullName evidence="10">Branched-chain amino acid transport system II carrier protein</fullName>
    </submittedName>
</protein>
<comment type="similarity">
    <text evidence="2">Belongs to the branched chain amino acid transporter family.</text>
</comment>
<feature type="transmembrane region" description="Helical" evidence="9">
    <location>
        <begin position="70"/>
        <end position="90"/>
    </location>
</feature>
<dbReference type="GO" id="GO:0015820">
    <property type="term" value="P:L-leucine transport"/>
    <property type="evidence" value="ECO:0007669"/>
    <property type="project" value="TreeGrafter"/>
</dbReference>
<evidence type="ECO:0000313" key="10">
    <source>
        <dbReference type="EMBL" id="AVI50783.1"/>
    </source>
</evidence>
<evidence type="ECO:0000313" key="11">
    <source>
        <dbReference type="Proteomes" id="UP000238442"/>
    </source>
</evidence>
<dbReference type="Pfam" id="PF05525">
    <property type="entry name" value="Branch_AA_trans"/>
    <property type="match status" value="1"/>
</dbReference>
<feature type="transmembrane region" description="Helical" evidence="9">
    <location>
        <begin position="364"/>
        <end position="385"/>
    </location>
</feature>
<evidence type="ECO:0000256" key="9">
    <source>
        <dbReference type="SAM" id="Phobius"/>
    </source>
</evidence>
<feature type="transmembrane region" description="Helical" evidence="9">
    <location>
        <begin position="38"/>
        <end position="58"/>
    </location>
</feature>
<reference evidence="10 11" key="1">
    <citation type="submission" date="2018-02" db="EMBL/GenBank/DDBJ databases">
        <title>Genomic analysis of the strain RR4-38 isolated from a seawater recirculating aquaculture system.</title>
        <authorList>
            <person name="Kim Y.-S."/>
            <person name="Jang Y.H."/>
            <person name="Kim K.-H."/>
        </authorList>
    </citation>
    <scope>NUCLEOTIDE SEQUENCE [LARGE SCALE GENOMIC DNA]</scope>
    <source>
        <strain evidence="10 11">RR4-38</strain>
    </source>
</reference>
<keyword evidence="7 9" id="KW-1133">Transmembrane helix</keyword>
<feature type="transmembrane region" description="Helical" evidence="9">
    <location>
        <begin position="405"/>
        <end position="424"/>
    </location>
</feature>
<evidence type="ECO:0000256" key="2">
    <source>
        <dbReference type="ARBA" id="ARBA00008540"/>
    </source>
</evidence>
<keyword evidence="8 9" id="KW-0472">Membrane</keyword>
<keyword evidence="4" id="KW-1003">Cell membrane</keyword>
<name>A0A2S0HX96_9FLAO</name>
<gene>
    <name evidence="10" type="primary">brnQ</name>
    <name evidence="10" type="ORF">C5O00_06195</name>
</gene>
<feature type="transmembrane region" description="Helical" evidence="9">
    <location>
        <begin position="223"/>
        <end position="243"/>
    </location>
</feature>
<keyword evidence="5 9" id="KW-0812">Transmembrane</keyword>
<feature type="transmembrane region" description="Helical" evidence="9">
    <location>
        <begin position="143"/>
        <end position="162"/>
    </location>
</feature>
<dbReference type="RefSeq" id="WP_105215881.1">
    <property type="nucleotide sequence ID" value="NZ_CP027062.1"/>
</dbReference>
<feature type="transmembrane region" description="Helical" evidence="9">
    <location>
        <begin position="331"/>
        <end position="352"/>
    </location>
</feature>
<evidence type="ECO:0000256" key="4">
    <source>
        <dbReference type="ARBA" id="ARBA00022475"/>
    </source>
</evidence>
<feature type="transmembrane region" description="Helical" evidence="9">
    <location>
        <begin position="255"/>
        <end position="284"/>
    </location>
</feature>
<dbReference type="AlphaFoldDB" id="A0A2S0HX96"/>
<dbReference type="GO" id="GO:0005886">
    <property type="term" value="C:plasma membrane"/>
    <property type="evidence" value="ECO:0007669"/>
    <property type="project" value="UniProtKB-SubCell"/>
</dbReference>
<accession>A0A2S0HX96</accession>
<sequence>MTQRKQIVITAFALFSLFFGAGNLILPPYLGYNAGSGWFWVAIGFAISAVIIPIMAIYGHARLQGTMLDFANKVSPWFAMVYSVLVYAISVSLPSPRTASMAYEMAIEPYFELSSLWLSIIYFSLVLVFVLNRNKILSIIGKYLTPMIIIILLLVIILGLFTDTEALRSSMFDNTLVSGILEGYQTFDAIGGVVVGGVIVISFSLQGKYQYDDRRRMIAKSGLLAGMGLFIIYAGLIALGAWQSGSIQVDDRTELLLLLCTTSLGDIGTAFLAVLVALACFTTAVGIVTGTADFVKGVFKDSQKAYIITALAGCVIGVLVGQHTVGYIIDVAIPALMFIYPITIVLIILSVLPDRYTSSLVYRATVIATVIFSIPDFAATLNLQLIPQPVMESIRMYIPLSNDHMGWLLPFLIVFILSNLYGISNRKSNDIEKRNE</sequence>
<dbReference type="InterPro" id="IPR004685">
    <property type="entry name" value="Brnchd-chn_aa_trnsp_Livcs"/>
</dbReference>
<dbReference type="EMBL" id="CP027062">
    <property type="protein sequence ID" value="AVI50783.1"/>
    <property type="molecule type" value="Genomic_DNA"/>
</dbReference>
<dbReference type="GO" id="GO:0015818">
    <property type="term" value="P:isoleucine transport"/>
    <property type="evidence" value="ECO:0007669"/>
    <property type="project" value="TreeGrafter"/>
</dbReference>
<feature type="transmembrane region" description="Helical" evidence="9">
    <location>
        <begin position="305"/>
        <end position="325"/>
    </location>
</feature>
<evidence type="ECO:0000256" key="8">
    <source>
        <dbReference type="ARBA" id="ARBA00023136"/>
    </source>
</evidence>
<dbReference type="GO" id="GO:0005304">
    <property type="term" value="F:L-valine transmembrane transporter activity"/>
    <property type="evidence" value="ECO:0007669"/>
    <property type="project" value="TreeGrafter"/>
</dbReference>
<evidence type="ECO:0000256" key="3">
    <source>
        <dbReference type="ARBA" id="ARBA00022448"/>
    </source>
</evidence>
<feature type="transmembrane region" description="Helical" evidence="9">
    <location>
        <begin position="7"/>
        <end position="26"/>
    </location>
</feature>
<keyword evidence="6" id="KW-0029">Amino-acid transport</keyword>
<evidence type="ECO:0000256" key="1">
    <source>
        <dbReference type="ARBA" id="ARBA00004651"/>
    </source>
</evidence>
<organism evidence="10 11">
    <name type="scientific">Pukyongia salina</name>
    <dbReference type="NCBI Taxonomy" id="2094025"/>
    <lineage>
        <taxon>Bacteria</taxon>
        <taxon>Pseudomonadati</taxon>
        <taxon>Bacteroidota</taxon>
        <taxon>Flavobacteriia</taxon>
        <taxon>Flavobacteriales</taxon>
        <taxon>Flavobacteriaceae</taxon>
        <taxon>Pukyongia</taxon>
    </lineage>
</organism>
<evidence type="ECO:0000256" key="6">
    <source>
        <dbReference type="ARBA" id="ARBA00022970"/>
    </source>
</evidence>
<dbReference type="GO" id="GO:0015190">
    <property type="term" value="F:L-leucine transmembrane transporter activity"/>
    <property type="evidence" value="ECO:0007669"/>
    <property type="project" value="TreeGrafter"/>
</dbReference>